<organism evidence="9 10">
    <name type="scientific">Brassica cretica</name>
    <name type="common">Mustard</name>
    <dbReference type="NCBI Taxonomy" id="69181"/>
    <lineage>
        <taxon>Eukaryota</taxon>
        <taxon>Viridiplantae</taxon>
        <taxon>Streptophyta</taxon>
        <taxon>Embryophyta</taxon>
        <taxon>Tracheophyta</taxon>
        <taxon>Spermatophyta</taxon>
        <taxon>Magnoliopsida</taxon>
        <taxon>eudicotyledons</taxon>
        <taxon>Gunneridae</taxon>
        <taxon>Pentapetalae</taxon>
        <taxon>rosids</taxon>
        <taxon>malvids</taxon>
        <taxon>Brassicales</taxon>
        <taxon>Brassicaceae</taxon>
        <taxon>Brassiceae</taxon>
        <taxon>Brassica</taxon>
    </lineage>
</organism>
<gene>
    <name evidence="9" type="ORF">F2Q69_00063300</name>
</gene>
<accession>A0A8S9RH06</accession>
<feature type="region of interest" description="Disordered" evidence="5">
    <location>
        <begin position="356"/>
        <end position="462"/>
    </location>
</feature>
<evidence type="ECO:0000313" key="9">
    <source>
        <dbReference type="EMBL" id="KAF3572183.1"/>
    </source>
</evidence>
<keyword evidence="2" id="KW-0805">Transcription regulation</keyword>
<evidence type="ECO:0000256" key="2">
    <source>
        <dbReference type="ARBA" id="ARBA00023015"/>
    </source>
</evidence>
<dbReference type="InterPro" id="IPR048386">
    <property type="entry name" value="Med15_C"/>
</dbReference>
<feature type="compositionally biased region" description="Low complexity" evidence="5">
    <location>
        <begin position="434"/>
        <end position="462"/>
    </location>
</feature>
<dbReference type="Pfam" id="PF21539">
    <property type="entry name" value="Med15_C"/>
    <property type="match status" value="1"/>
</dbReference>
<feature type="compositionally biased region" description="Polar residues" evidence="5">
    <location>
        <begin position="510"/>
        <end position="523"/>
    </location>
</feature>
<feature type="domain" description="ARC105/Med15 mediator subunit C-terminal" evidence="8">
    <location>
        <begin position="969"/>
        <end position="1047"/>
    </location>
</feature>
<evidence type="ECO:0000256" key="1">
    <source>
        <dbReference type="ARBA" id="ARBA00004123"/>
    </source>
</evidence>
<name>A0A8S9RH06_BRACR</name>
<dbReference type="Gene3D" id="1.10.246.20">
    <property type="entry name" value="Coactivator CBP, KIX domain"/>
    <property type="match status" value="1"/>
</dbReference>
<feature type="compositionally biased region" description="Low complexity" evidence="5">
    <location>
        <begin position="626"/>
        <end position="640"/>
    </location>
</feature>
<evidence type="ECO:0000259" key="8">
    <source>
        <dbReference type="Pfam" id="PF21539"/>
    </source>
</evidence>
<dbReference type="EMBL" id="QGKX02000095">
    <property type="protein sequence ID" value="KAF3572183.1"/>
    <property type="molecule type" value="Genomic_DNA"/>
</dbReference>
<feature type="compositionally biased region" description="Low complexity" evidence="5">
    <location>
        <begin position="278"/>
        <end position="318"/>
    </location>
</feature>
<dbReference type="AlphaFoldDB" id="A0A8S9RH06"/>
<reference evidence="9" key="1">
    <citation type="submission" date="2019-12" db="EMBL/GenBank/DDBJ databases">
        <title>Genome sequencing and annotation of Brassica cretica.</title>
        <authorList>
            <person name="Studholme D.J."/>
            <person name="Sarris P."/>
        </authorList>
    </citation>
    <scope>NUCLEOTIDE SEQUENCE</scope>
    <source>
        <strain evidence="9">PFS-109/04</strain>
        <tissue evidence="9">Leaf</tissue>
    </source>
</reference>
<feature type="region of interest" description="Disordered" evidence="5">
    <location>
        <begin position="480"/>
        <end position="523"/>
    </location>
</feature>
<feature type="region of interest" description="Disordered" evidence="5">
    <location>
        <begin position="211"/>
        <end position="324"/>
    </location>
</feature>
<keyword evidence="6" id="KW-1133">Transmembrane helix</keyword>
<comment type="subcellular location">
    <subcellularLocation>
        <location evidence="1">Nucleus</location>
    </subcellularLocation>
</comment>
<feature type="region of interest" description="Disordered" evidence="5">
    <location>
        <begin position="625"/>
        <end position="700"/>
    </location>
</feature>
<keyword evidence="4" id="KW-0539">Nucleus</keyword>
<feature type="compositionally biased region" description="Low complexity" evidence="5">
    <location>
        <begin position="391"/>
        <end position="412"/>
    </location>
</feature>
<feature type="compositionally biased region" description="Polar residues" evidence="5">
    <location>
        <begin position="684"/>
        <end position="700"/>
    </location>
</feature>
<evidence type="ECO:0000256" key="6">
    <source>
        <dbReference type="SAM" id="Phobius"/>
    </source>
</evidence>
<feature type="compositionally biased region" description="Low complexity" evidence="5">
    <location>
        <begin position="218"/>
        <end position="238"/>
    </location>
</feature>
<dbReference type="GO" id="GO:0005634">
    <property type="term" value="C:nucleus"/>
    <property type="evidence" value="ECO:0007669"/>
    <property type="project" value="UniProtKB-SubCell"/>
</dbReference>
<dbReference type="InterPro" id="IPR044661">
    <property type="entry name" value="MED15a/b/c-like"/>
</dbReference>
<evidence type="ECO:0000256" key="4">
    <source>
        <dbReference type="ARBA" id="ARBA00023242"/>
    </source>
</evidence>
<protein>
    <recommendedName>
        <fullName evidence="11">Mediator complex subunit 15 KIX domain-containing protein</fullName>
    </recommendedName>
</protein>
<keyword evidence="6" id="KW-0812">Transmembrane</keyword>
<keyword evidence="6" id="KW-0472">Membrane</keyword>
<evidence type="ECO:0000256" key="5">
    <source>
        <dbReference type="SAM" id="MobiDB-lite"/>
    </source>
</evidence>
<dbReference type="GO" id="GO:0003713">
    <property type="term" value="F:transcription coactivator activity"/>
    <property type="evidence" value="ECO:0007669"/>
    <property type="project" value="InterPro"/>
</dbReference>
<dbReference type="InterPro" id="IPR036529">
    <property type="entry name" value="KIX_dom_sf"/>
</dbReference>
<feature type="compositionally biased region" description="Low complexity" evidence="5">
    <location>
        <begin position="488"/>
        <end position="504"/>
    </location>
</feature>
<dbReference type="SUPFAM" id="SSF47040">
    <property type="entry name" value="Kix domain of CBP (creb binding protein)"/>
    <property type="match status" value="1"/>
</dbReference>
<comment type="caution">
    <text evidence="9">The sequence shown here is derived from an EMBL/GenBank/DDBJ whole genome shotgun (WGS) entry which is preliminary data.</text>
</comment>
<feature type="region of interest" description="Disordered" evidence="5">
    <location>
        <begin position="97"/>
        <end position="120"/>
    </location>
</feature>
<dbReference type="PANTHER" id="PTHR33137">
    <property type="entry name" value="MEDIATOR OF RNA POLYMERASE II TRANSCRIPTION SUBUNIT 15A-RELATED"/>
    <property type="match status" value="1"/>
</dbReference>
<evidence type="ECO:0000256" key="3">
    <source>
        <dbReference type="ARBA" id="ARBA00023163"/>
    </source>
</evidence>
<evidence type="ECO:0000259" key="7">
    <source>
        <dbReference type="Pfam" id="PF16987"/>
    </source>
</evidence>
<dbReference type="InterPro" id="IPR036546">
    <property type="entry name" value="MED15_KIX"/>
</dbReference>
<feature type="compositionally biased region" description="Polar residues" evidence="5">
    <location>
        <begin position="375"/>
        <end position="390"/>
    </location>
</feature>
<dbReference type="FunFam" id="1.10.246.20:FF:000003">
    <property type="entry name" value="Mediator of RNA polymerase II transcription subunit 15a"/>
    <property type="match status" value="1"/>
</dbReference>
<dbReference type="PANTHER" id="PTHR33137:SF31">
    <property type="entry name" value="MEDIATOR COMPLEX SUBUNIT 15 KIX DOMAIN-CONTAINING PROTEIN"/>
    <property type="match status" value="1"/>
</dbReference>
<feature type="compositionally biased region" description="Low complexity" evidence="5">
    <location>
        <begin position="356"/>
        <end position="374"/>
    </location>
</feature>
<keyword evidence="3" id="KW-0804">Transcription</keyword>
<evidence type="ECO:0000313" key="10">
    <source>
        <dbReference type="Proteomes" id="UP000712600"/>
    </source>
</evidence>
<feature type="compositionally biased region" description="Polar residues" evidence="5">
    <location>
        <begin position="239"/>
        <end position="276"/>
    </location>
</feature>
<dbReference type="Proteomes" id="UP000712600">
    <property type="component" value="Unassembled WGS sequence"/>
</dbReference>
<proteinExistence type="predicted"/>
<sequence>MIFHHSTRDDRFRYPALRCASGRYPISASTATCMSVKCGGDFDPATCAPRVEFSVRMWRPCDTCSSLVRTLTRDTSTKHAWLEMALTGLGHLMDNNSWRPDLPNGDPSVDTGDWRSQLPPDSRQKIVNKIMETLKKHLPLSATEGVNELRRIAARFEEKIFSGAVNQSDYLRKISMKMLTMDSKSQNATGSSSSIPAANNVSSLDIKPNIQGHLLPGALPNNQSQAPPQPSLSQPMQSNTASGMTGSTALTNNTNVTSVQSSPHQSMLRQHQSSLLRQHPQSQQSSGIHQQQTSLPQQQPISPLQQQQAQMMRQQAASGSGIQQKQMMGQNLVGDMQQQHQQRLLNQQNNILNMQQKQQVPAQQQLMSQQNSLQTTHQQPLGTNHSNVAGLQQPQQQLLSNSSMQTNQQSVQHMLSQPTVGLQRAHQAGHGVFSSQGQQSQNQQMIPLQSHHQQLGLQQQQQPNLLQQDVQQRLQSSGQVTGSLLPPQSVVDQQRQQQLYQSQRTLPEMPSSSLDSTAQTESANGVDWQEEVYQKIQTMKEAYLPDLSEINQRVGAKLQQDASLPQQQRSEQFEKLKQFKNMLDRMIQFLSVPKINIMPALKDKVANYEKQIINFLNNHRPRRPIQQGQMQQQSAQNGQDQSHDSQANTQMQSMSMAGSVPRAQQSSLANMQNNVLSSRPGVSAPQQSIPASSLESGQGNAQVDQKILMSSVNKMGTPLQPAHSPFVVPSPSTSLAPSPMQVDSEKAMGNTARQQQSVVQSIAIGTPGISASPLLQELTSPDGNNLNQSAAELPIERLIRVVKSISPQSLSSGVSDIRSVVSMVDRIAGSAPGNGSRTSVGEDLVAMTKCRLQARNLMTQEGMPANKKMKRHTTAMPLSVGDNYNQFACSETSDLESTATSVGKKARTETEHALLEEIKEINQRLIDTVVEISNDEDAADASEGATASKGCEGTTVRFSFKAVSLSPALKAHLSSTQMSPIQPLRLLVPCSYPRGSPSLLDNLPVETSKEKEDLSSKAMARFNILLRSLSQPMSLKDIAKTWEACARTVICEYAQQFGGGTFSSKYGIFLIRWRERCFASAMDMVLFIGACGCLVAMDSFGFCYSLFVVFPFEQKLTCKQKKDDISEDGRRGEKRRSLAISLRPSLRIMTQCLAMEIPMPWRNSWLK</sequence>
<evidence type="ECO:0008006" key="11">
    <source>
        <dbReference type="Google" id="ProtNLM"/>
    </source>
</evidence>
<feature type="compositionally biased region" description="Polar residues" evidence="5">
    <location>
        <begin position="644"/>
        <end position="677"/>
    </location>
</feature>
<feature type="domain" description="Mediator complex subunit 15 KIX" evidence="7">
    <location>
        <begin position="111"/>
        <end position="191"/>
    </location>
</feature>
<dbReference type="GO" id="GO:0031490">
    <property type="term" value="F:chromatin DNA binding"/>
    <property type="evidence" value="ECO:0007669"/>
    <property type="project" value="InterPro"/>
</dbReference>
<dbReference type="Pfam" id="PF16987">
    <property type="entry name" value="KIX_2"/>
    <property type="match status" value="1"/>
</dbReference>
<feature type="transmembrane region" description="Helical" evidence="6">
    <location>
        <begin position="1084"/>
        <end position="1112"/>
    </location>
</feature>